<keyword evidence="2" id="KW-1185">Reference proteome</keyword>
<gene>
    <name evidence="1" type="ORF">KP509_06G067400</name>
</gene>
<dbReference type="EMBL" id="CM035411">
    <property type="protein sequence ID" value="KAH7435505.1"/>
    <property type="molecule type" value="Genomic_DNA"/>
</dbReference>
<comment type="caution">
    <text evidence="1">The sequence shown here is derived from an EMBL/GenBank/DDBJ whole genome shotgun (WGS) entry which is preliminary data.</text>
</comment>
<evidence type="ECO:0000313" key="2">
    <source>
        <dbReference type="Proteomes" id="UP000825935"/>
    </source>
</evidence>
<reference evidence="1" key="1">
    <citation type="submission" date="2021-08" db="EMBL/GenBank/DDBJ databases">
        <title>WGS assembly of Ceratopteris richardii.</title>
        <authorList>
            <person name="Marchant D.B."/>
            <person name="Chen G."/>
            <person name="Jenkins J."/>
            <person name="Shu S."/>
            <person name="Leebens-Mack J."/>
            <person name="Grimwood J."/>
            <person name="Schmutz J."/>
            <person name="Soltis P."/>
            <person name="Soltis D."/>
            <person name="Chen Z.-H."/>
        </authorList>
    </citation>
    <scope>NUCLEOTIDE SEQUENCE</scope>
    <source>
        <strain evidence="1">Whitten #5841</strain>
        <tissue evidence="1">Leaf</tissue>
    </source>
</reference>
<sequence>MKDGGVDKSMCRIIQSILQRRRSFSLTNTLGLIPRPQLKIACSYPRETRRIYHHYNQDQLVLQNLICKQKYYYL</sequence>
<accession>A0A8T2UPP1</accession>
<dbReference type="Proteomes" id="UP000825935">
    <property type="component" value="Chromosome 6"/>
</dbReference>
<dbReference type="AlphaFoldDB" id="A0A8T2UPP1"/>
<organism evidence="1 2">
    <name type="scientific">Ceratopteris richardii</name>
    <name type="common">Triangle waterfern</name>
    <dbReference type="NCBI Taxonomy" id="49495"/>
    <lineage>
        <taxon>Eukaryota</taxon>
        <taxon>Viridiplantae</taxon>
        <taxon>Streptophyta</taxon>
        <taxon>Embryophyta</taxon>
        <taxon>Tracheophyta</taxon>
        <taxon>Polypodiopsida</taxon>
        <taxon>Polypodiidae</taxon>
        <taxon>Polypodiales</taxon>
        <taxon>Pteridineae</taxon>
        <taxon>Pteridaceae</taxon>
        <taxon>Parkerioideae</taxon>
        <taxon>Ceratopteris</taxon>
    </lineage>
</organism>
<protein>
    <submittedName>
        <fullName evidence="1">Uncharacterized protein</fullName>
    </submittedName>
</protein>
<proteinExistence type="predicted"/>
<name>A0A8T2UPP1_CERRI</name>
<evidence type="ECO:0000313" key="1">
    <source>
        <dbReference type="EMBL" id="KAH7435505.1"/>
    </source>
</evidence>